<sequence length="294" mass="32503">MANTKVYDGKLSTATLSAMRLASALICGADVKYPQNSTLNEFFKLMTGKLPDPSVRPSLKYMSIGFAGHKSIKVKTIDSFVPIAKSPTASGMFSHVPFVLRTLDNDLSDEQRKDYAFRTQVNVEGRNYWAYYLKRLDMRSVQTTDLETIRENGVPKTEDFVYKDSDLNPIPKDLPDYDYDDDSTVEIPDGRYVQSGCDIVINWTEFDIQEYLNVAAIMLGDAGSAIVSEIALCSGVDFTTGGQSATGSPFSYEEAIGVQVLYHISLFTNLAQTNDQLGLTIRVGQPAPFYLGQA</sequence>
<evidence type="ECO:0000313" key="1">
    <source>
        <dbReference type="EMBL" id="ANZ49179.1"/>
    </source>
</evidence>
<dbReference type="RefSeq" id="YP_009293065.1">
    <property type="nucleotide sequence ID" value="NC_031127.1"/>
</dbReference>
<dbReference type="OrthoDB" id="8434at10239"/>
<organism evidence="1 2">
    <name type="scientific">Erwinia phage vB_EamM_Huxley</name>
    <dbReference type="NCBI Taxonomy" id="1883373"/>
    <lineage>
        <taxon>Viruses</taxon>
        <taxon>Duplodnaviria</taxon>
        <taxon>Heunggongvirae</taxon>
        <taxon>Uroviricota</taxon>
        <taxon>Caudoviricetes</taxon>
        <taxon>Chimalliviridae</taxon>
        <taxon>Machinavirus</taxon>
        <taxon>Machinavirus machina</taxon>
    </lineage>
</organism>
<gene>
    <name evidence="1" type="ORF">HUXLEY_97</name>
</gene>
<dbReference type="EMBL" id="KX397368">
    <property type="protein sequence ID" value="ANZ49179.1"/>
    <property type="molecule type" value="Genomic_DNA"/>
</dbReference>
<dbReference type="GeneID" id="29069219"/>
<dbReference type="Proteomes" id="UP000203302">
    <property type="component" value="Segment"/>
</dbReference>
<dbReference type="Pfam" id="PF23838">
    <property type="entry name" value="DUF7208"/>
    <property type="match status" value="1"/>
</dbReference>
<dbReference type="KEGG" id="vg:29069219"/>
<accession>A0A1B2ID45</accession>
<dbReference type="InterPro" id="IPR055632">
    <property type="entry name" value="DUF7208"/>
</dbReference>
<reference evidence="2" key="1">
    <citation type="submission" date="2016-06" db="EMBL/GenBank/DDBJ databases">
        <authorList>
            <person name="Berg J.A."/>
            <person name="Grossarth S.E."/>
            <person name="Jarvis T.M."/>
            <person name="Merrill B.D."/>
            <person name="Breakwell D.P."/>
            <person name="Hope S."/>
            <person name="Grose J.H."/>
        </authorList>
    </citation>
    <scope>NUCLEOTIDE SEQUENCE [LARGE SCALE GENOMIC DNA]</scope>
</reference>
<name>A0A1B2ID45_9CAUD</name>
<evidence type="ECO:0000313" key="2">
    <source>
        <dbReference type="Proteomes" id="UP000203302"/>
    </source>
</evidence>
<protein>
    <submittedName>
        <fullName evidence="1">Putative virion structural protein</fullName>
    </submittedName>
</protein>
<proteinExistence type="predicted"/>